<dbReference type="Proteomes" id="UP000186168">
    <property type="component" value="Unassembled WGS sequence"/>
</dbReference>
<dbReference type="EMBL" id="ASQP01000592">
    <property type="protein sequence ID" value="OMI32985.1"/>
    <property type="molecule type" value="Genomic_DNA"/>
</dbReference>
<feature type="region of interest" description="Disordered" evidence="1">
    <location>
        <begin position="68"/>
        <end position="95"/>
    </location>
</feature>
<feature type="compositionally biased region" description="Acidic residues" evidence="1">
    <location>
        <begin position="79"/>
        <end position="95"/>
    </location>
</feature>
<comment type="caution">
    <text evidence="2">The sequence shown here is derived from an EMBL/GenBank/DDBJ whole genome shotgun (WGS) entry which is preliminary data.</text>
</comment>
<proteinExistence type="predicted"/>
<dbReference type="AlphaFoldDB" id="A0A1R1S3V6"/>
<accession>A0A1R1S3V6</accession>
<organism evidence="2 3">
    <name type="scientific">Streptomyces sparsogenes DSM 40356</name>
    <dbReference type="NCBI Taxonomy" id="1331668"/>
    <lineage>
        <taxon>Bacteria</taxon>
        <taxon>Bacillati</taxon>
        <taxon>Actinomycetota</taxon>
        <taxon>Actinomycetes</taxon>
        <taxon>Kitasatosporales</taxon>
        <taxon>Streptomycetaceae</taxon>
        <taxon>Streptomyces</taxon>
    </lineage>
</organism>
<gene>
    <name evidence="2" type="ORF">SPAR_43758</name>
</gene>
<evidence type="ECO:0000256" key="1">
    <source>
        <dbReference type="SAM" id="MobiDB-lite"/>
    </source>
</evidence>
<evidence type="ECO:0000313" key="2">
    <source>
        <dbReference type="EMBL" id="OMI32985.1"/>
    </source>
</evidence>
<keyword evidence="3" id="KW-1185">Reference proteome</keyword>
<name>A0A1R1S3V6_9ACTN</name>
<sequence>MTDDDGNSRLSRLADEVEALQLKAGAELLGHAGDMLGNHKVGTGELKFLVKSLCDALRDALRIAESRGERLPARSACESPEDPDDGPVLENGECE</sequence>
<protein>
    <submittedName>
        <fullName evidence="2">Uncharacterized protein</fullName>
    </submittedName>
</protein>
<reference evidence="2 3" key="1">
    <citation type="submission" date="2013-05" db="EMBL/GenBank/DDBJ databases">
        <title>Genome sequence of Streptomyces sparsogenes DSM 40356.</title>
        <authorList>
            <person name="Coyne S."/>
            <person name="Seebeck F.P."/>
        </authorList>
    </citation>
    <scope>NUCLEOTIDE SEQUENCE [LARGE SCALE GENOMIC DNA]</scope>
    <source>
        <strain evidence="2 3">DSM 40356</strain>
    </source>
</reference>
<evidence type="ECO:0000313" key="3">
    <source>
        <dbReference type="Proteomes" id="UP000186168"/>
    </source>
</evidence>